<dbReference type="RefSeq" id="XP_064709528.1">
    <property type="nucleotide sequence ID" value="XM_064853129.1"/>
</dbReference>
<proteinExistence type="predicted"/>
<accession>A0AAV9NIP8</accession>
<organism evidence="3 4">
    <name type="scientific">Exophiala bonariae</name>
    <dbReference type="NCBI Taxonomy" id="1690606"/>
    <lineage>
        <taxon>Eukaryota</taxon>
        <taxon>Fungi</taxon>
        <taxon>Dikarya</taxon>
        <taxon>Ascomycota</taxon>
        <taxon>Pezizomycotina</taxon>
        <taxon>Eurotiomycetes</taxon>
        <taxon>Chaetothyriomycetidae</taxon>
        <taxon>Chaetothyriales</taxon>
        <taxon>Herpotrichiellaceae</taxon>
        <taxon>Exophiala</taxon>
    </lineage>
</organism>
<evidence type="ECO:0000313" key="4">
    <source>
        <dbReference type="Proteomes" id="UP001358417"/>
    </source>
</evidence>
<feature type="region of interest" description="Disordered" evidence="1">
    <location>
        <begin position="1"/>
        <end position="22"/>
    </location>
</feature>
<keyword evidence="4" id="KW-1185">Reference proteome</keyword>
<evidence type="ECO:0000259" key="2">
    <source>
        <dbReference type="Pfam" id="PF09994"/>
    </source>
</evidence>
<dbReference type="InterPro" id="IPR029058">
    <property type="entry name" value="AB_hydrolase_fold"/>
</dbReference>
<dbReference type="GeneID" id="89977748"/>
<evidence type="ECO:0000256" key="1">
    <source>
        <dbReference type="SAM" id="MobiDB-lite"/>
    </source>
</evidence>
<feature type="domain" description="T6SS Phospholipase effector Tle1-like catalytic" evidence="2">
    <location>
        <begin position="55"/>
        <end position="371"/>
    </location>
</feature>
<comment type="caution">
    <text evidence="3">The sequence shown here is derived from an EMBL/GenBank/DDBJ whole genome shotgun (WGS) entry which is preliminary data.</text>
</comment>
<sequence>MESPNGWTRHAYPVQSSKTEPCTTPLPQENLASTIQFPTRIHAVQEAEKFQPHGKTIVVCLDGTGDKFDGDNSNIVYLVSCLKKDDKFQNTYYQAGIGTYSNNGVSSGISASLDMAVGSLLGLHVRDAYHFLMQTYKEGDKICIFGFSRGAYTARCLAGMIHKIGLLAPHNVAQIPFAYDIYKDDSNQGREQSIQFKRTFCTNVSVYLLGLFDSVASVGIIPRDLPFSTTSTARCNYIRHAVALDERRAKFKVCRFEGSDYVPPAEEPRSGTAAPAVENKVVEQSDGYAHRHSLSNGEIVTPDKINRMKRSLSEPSGSVQERRPKSRQMVLKTDLLEIWFAGCHADIGGGAVKNEERHRLAQIPLRWMIRQCFECDTGIIFKAKMLVEMGIDVHTLWPKYIKLEAPILGPSPSLVEQYQSGLPPRSRRSSLLTPIKGPMKKRGYFDLSLTSPSSFDWLPEQIEDYFDALSPMNDQLTVAMAWWMLEVFPTGYQMYNPKTNVWDSRIGMNLGMPRPVIGAEPNLHWTVQHRMTNLGYKPKALMEKGAVWQIMA</sequence>
<gene>
    <name evidence="3" type="ORF">LTR84_009590</name>
</gene>
<evidence type="ECO:0000313" key="3">
    <source>
        <dbReference type="EMBL" id="KAK5059707.1"/>
    </source>
</evidence>
<dbReference type="AlphaFoldDB" id="A0AAV9NIP8"/>
<dbReference type="Proteomes" id="UP001358417">
    <property type="component" value="Unassembled WGS sequence"/>
</dbReference>
<reference evidence="3 4" key="1">
    <citation type="submission" date="2023-08" db="EMBL/GenBank/DDBJ databases">
        <title>Black Yeasts Isolated from many extreme environments.</title>
        <authorList>
            <person name="Coleine C."/>
            <person name="Stajich J.E."/>
            <person name="Selbmann L."/>
        </authorList>
    </citation>
    <scope>NUCLEOTIDE SEQUENCE [LARGE SCALE GENOMIC DNA]</scope>
    <source>
        <strain evidence="3 4">CCFEE 5792</strain>
    </source>
</reference>
<protein>
    <recommendedName>
        <fullName evidence="2">T6SS Phospholipase effector Tle1-like catalytic domain-containing protein</fullName>
    </recommendedName>
</protein>
<dbReference type="PANTHER" id="PTHR33840:SF2">
    <property type="entry name" value="TLE1 PHOSPHOLIPASE DOMAIN-CONTAINING PROTEIN"/>
    <property type="match status" value="1"/>
</dbReference>
<dbReference type="InterPro" id="IPR018712">
    <property type="entry name" value="Tle1-like_cat"/>
</dbReference>
<dbReference type="Pfam" id="PF09994">
    <property type="entry name" value="T6SS_Tle1-like_cat"/>
    <property type="match status" value="1"/>
</dbReference>
<name>A0AAV9NIP8_9EURO</name>
<dbReference type="EMBL" id="JAVRRD010000004">
    <property type="protein sequence ID" value="KAK5059707.1"/>
    <property type="molecule type" value="Genomic_DNA"/>
</dbReference>
<dbReference type="PANTHER" id="PTHR33840">
    <property type="match status" value="1"/>
</dbReference>
<dbReference type="SUPFAM" id="SSF53474">
    <property type="entry name" value="alpha/beta-Hydrolases"/>
    <property type="match status" value="1"/>
</dbReference>